<dbReference type="PANTHER" id="PTHR10745">
    <property type="entry name" value="GLYCYL-TRNA SYNTHETASE/DNA POLYMERASE SUBUNIT GAMMA-2"/>
    <property type="match status" value="1"/>
</dbReference>
<accession>A0A1G2MPM7</accession>
<evidence type="ECO:0000259" key="6">
    <source>
        <dbReference type="PROSITE" id="PS50862"/>
    </source>
</evidence>
<dbReference type="InterPro" id="IPR045864">
    <property type="entry name" value="aa-tRNA-synth_II/BPL/LPL"/>
</dbReference>
<dbReference type="PROSITE" id="PS50862">
    <property type="entry name" value="AA_TRNA_LIGASE_II"/>
    <property type="match status" value="1"/>
</dbReference>
<keyword evidence="5" id="KW-0030">Aminoacyl-tRNA synthetase</keyword>
<evidence type="ECO:0000256" key="3">
    <source>
        <dbReference type="ARBA" id="ARBA00022840"/>
    </source>
</evidence>
<evidence type="ECO:0000313" key="8">
    <source>
        <dbReference type="Proteomes" id="UP000177943"/>
    </source>
</evidence>
<dbReference type="Pfam" id="PF00587">
    <property type="entry name" value="tRNA-synt_2b"/>
    <property type="match status" value="1"/>
</dbReference>
<evidence type="ECO:0000256" key="4">
    <source>
        <dbReference type="ARBA" id="ARBA00022917"/>
    </source>
</evidence>
<dbReference type="InterPro" id="IPR036621">
    <property type="entry name" value="Anticodon-bd_dom_sf"/>
</dbReference>
<dbReference type="InterPro" id="IPR002314">
    <property type="entry name" value="aa-tRNA-synt_IIb"/>
</dbReference>
<dbReference type="PRINTS" id="PR01043">
    <property type="entry name" value="TRNASYNTHGLY"/>
</dbReference>
<keyword evidence="4" id="KW-0648">Protein biosynthesis</keyword>
<dbReference type="InterPro" id="IPR004154">
    <property type="entry name" value="Anticodon-bd"/>
</dbReference>
<keyword evidence="2" id="KW-0547">Nucleotide-binding</keyword>
<dbReference type="Pfam" id="PF03129">
    <property type="entry name" value="HGTP_anticodon"/>
    <property type="match status" value="1"/>
</dbReference>
<feature type="domain" description="Aminoacyl-transfer RNA synthetases class-II family profile" evidence="6">
    <location>
        <begin position="12"/>
        <end position="351"/>
    </location>
</feature>
<comment type="caution">
    <text evidence="7">The sequence shown here is derived from an EMBL/GenBank/DDBJ whole genome shotgun (WGS) entry which is preliminary data.</text>
</comment>
<dbReference type="CDD" id="cd00858">
    <property type="entry name" value="GlyRS_anticodon"/>
    <property type="match status" value="1"/>
</dbReference>
<dbReference type="SUPFAM" id="SSF52954">
    <property type="entry name" value="Class II aaRS ABD-related"/>
    <property type="match status" value="1"/>
</dbReference>
<sequence length="463" mass="53212">MSDISQNSNGMEKIVSLCKRRGFVYQGSEIYGGLAGTFDYGHYGSKLAHNIKELWWEHFVESREEMFGLTSATLMPEAVWKASGHLSGFTDPMVECVKCHHQFRADQLPPLPRLNLEDLKKVRPCPDCGGALGEEKIFNLLLPVQLGSVEGKSNTAYLRGEIAQGMFVNFKNYIDTMHPDLPFGIAQIGRAYRNEIAPRDFLFRVREFDLMEFEYFVREADWEKCFEMWRQEMWKWVERIGIDKSKVHELEVLPEDRAHYSKRTIDFEFEYPFGKKELYGLAYRTDYDLKKHSVESGVDLSFFDEAKKERFIPHVIEPTFGHGRTLLAVLLSAYREDVMNGETRSYLALKPAVAPVKVAVFPLLKNKPELVGKAREVFVTLKKEFGAVEFDDNGNIGKRYRRQDEIGTIVAVTVDFETLDNNTVTLRDRDSGKQIRVKIAKLVEIISEIIKGKAFSEFPPNSK</sequence>
<dbReference type="GO" id="GO:0006426">
    <property type="term" value="P:glycyl-tRNA aminoacylation"/>
    <property type="evidence" value="ECO:0007669"/>
    <property type="project" value="TreeGrafter"/>
</dbReference>
<protein>
    <submittedName>
        <fullName evidence="7">Glycine--tRNA ligase</fullName>
    </submittedName>
</protein>
<evidence type="ECO:0000313" key="7">
    <source>
        <dbReference type="EMBL" id="OHA25835.1"/>
    </source>
</evidence>
<proteinExistence type="predicted"/>
<dbReference type="InterPro" id="IPR027031">
    <property type="entry name" value="Gly-tRNA_synthase/POLG2"/>
</dbReference>
<dbReference type="GO" id="GO:0005524">
    <property type="term" value="F:ATP binding"/>
    <property type="evidence" value="ECO:0007669"/>
    <property type="project" value="UniProtKB-KW"/>
</dbReference>
<keyword evidence="3" id="KW-0067">ATP-binding</keyword>
<keyword evidence="1 7" id="KW-0436">Ligase</keyword>
<dbReference type="GO" id="GO:0004820">
    <property type="term" value="F:glycine-tRNA ligase activity"/>
    <property type="evidence" value="ECO:0007669"/>
    <property type="project" value="TreeGrafter"/>
</dbReference>
<organism evidence="7 8">
    <name type="scientific">Candidatus Taylorbacteria bacterium RIFCSPHIGHO2_02_FULL_45_35</name>
    <dbReference type="NCBI Taxonomy" id="1802311"/>
    <lineage>
        <taxon>Bacteria</taxon>
        <taxon>Candidatus Tayloriibacteriota</taxon>
    </lineage>
</organism>
<dbReference type="AlphaFoldDB" id="A0A1G2MPM7"/>
<dbReference type="PANTHER" id="PTHR10745:SF8">
    <property type="entry name" value="DNA POLYMERASE SUBUNIT GAMMA-2, MITOCHONDRIAL"/>
    <property type="match status" value="1"/>
</dbReference>
<dbReference type="InterPro" id="IPR006195">
    <property type="entry name" value="aa-tRNA-synth_II"/>
</dbReference>
<dbReference type="Gene3D" id="3.30.930.10">
    <property type="entry name" value="Bira Bifunctional Protein, Domain 2"/>
    <property type="match status" value="1"/>
</dbReference>
<dbReference type="EMBL" id="MHRP01000043">
    <property type="protein sequence ID" value="OHA25835.1"/>
    <property type="molecule type" value="Genomic_DNA"/>
</dbReference>
<dbReference type="Gene3D" id="3.40.50.800">
    <property type="entry name" value="Anticodon-binding domain"/>
    <property type="match status" value="1"/>
</dbReference>
<evidence type="ECO:0000256" key="1">
    <source>
        <dbReference type="ARBA" id="ARBA00022598"/>
    </source>
</evidence>
<gene>
    <name evidence="7" type="ORF">A3D56_01090</name>
</gene>
<reference evidence="7 8" key="1">
    <citation type="journal article" date="2016" name="Nat. Commun.">
        <title>Thousands of microbial genomes shed light on interconnected biogeochemical processes in an aquifer system.</title>
        <authorList>
            <person name="Anantharaman K."/>
            <person name="Brown C.T."/>
            <person name="Hug L.A."/>
            <person name="Sharon I."/>
            <person name="Castelle C.J."/>
            <person name="Probst A.J."/>
            <person name="Thomas B.C."/>
            <person name="Singh A."/>
            <person name="Wilkins M.J."/>
            <person name="Karaoz U."/>
            <person name="Brodie E.L."/>
            <person name="Williams K.H."/>
            <person name="Hubbard S.S."/>
            <person name="Banfield J.F."/>
        </authorList>
    </citation>
    <scope>NUCLEOTIDE SEQUENCE [LARGE SCALE GENOMIC DNA]</scope>
</reference>
<dbReference type="GO" id="GO:0005737">
    <property type="term" value="C:cytoplasm"/>
    <property type="evidence" value="ECO:0007669"/>
    <property type="project" value="TreeGrafter"/>
</dbReference>
<dbReference type="Proteomes" id="UP000177943">
    <property type="component" value="Unassembled WGS sequence"/>
</dbReference>
<name>A0A1G2MPM7_9BACT</name>
<evidence type="ECO:0000256" key="2">
    <source>
        <dbReference type="ARBA" id="ARBA00022741"/>
    </source>
</evidence>
<dbReference type="SUPFAM" id="SSF55681">
    <property type="entry name" value="Class II aaRS and biotin synthetases"/>
    <property type="match status" value="1"/>
</dbReference>
<dbReference type="NCBIfam" id="NF003211">
    <property type="entry name" value="PRK04173.1"/>
    <property type="match status" value="1"/>
</dbReference>
<evidence type="ECO:0000256" key="5">
    <source>
        <dbReference type="ARBA" id="ARBA00023146"/>
    </source>
</evidence>